<dbReference type="PANTHER" id="PTHR21277:SF5">
    <property type="entry name" value="TRANSCRIPTIONAL ADAPTER 1"/>
    <property type="match status" value="1"/>
</dbReference>
<dbReference type="Proteomes" id="UP001497453">
    <property type="component" value="Chromosome 8"/>
</dbReference>
<accession>A0ABP1E3W9</accession>
<name>A0ABP1E3W9_9APHY</name>
<evidence type="ECO:0000256" key="5">
    <source>
        <dbReference type="SAM" id="MobiDB-lite"/>
    </source>
</evidence>
<keyword evidence="7" id="KW-1185">Reference proteome</keyword>
<evidence type="ECO:0000256" key="3">
    <source>
        <dbReference type="ARBA" id="ARBA00023163"/>
    </source>
</evidence>
<gene>
    <name evidence="6" type="ORF">GFSPODELE1_LOCUS9904</name>
</gene>
<keyword evidence="3" id="KW-0804">Transcription</keyword>
<reference evidence="7" key="1">
    <citation type="submission" date="2024-04" db="EMBL/GenBank/DDBJ databases">
        <authorList>
            <person name="Shaw F."/>
            <person name="Minotto A."/>
        </authorList>
    </citation>
    <scope>NUCLEOTIDE SEQUENCE [LARGE SCALE GENOMIC DNA]</scope>
</reference>
<protein>
    <submittedName>
        <fullName evidence="6">Uncharacterized protein</fullName>
    </submittedName>
</protein>
<organism evidence="6 7">
    <name type="scientific">Somion occarium</name>
    <dbReference type="NCBI Taxonomy" id="3059160"/>
    <lineage>
        <taxon>Eukaryota</taxon>
        <taxon>Fungi</taxon>
        <taxon>Dikarya</taxon>
        <taxon>Basidiomycota</taxon>
        <taxon>Agaricomycotina</taxon>
        <taxon>Agaricomycetes</taxon>
        <taxon>Polyporales</taxon>
        <taxon>Cerrenaceae</taxon>
        <taxon>Somion</taxon>
    </lineage>
</organism>
<proteinExistence type="predicted"/>
<evidence type="ECO:0000313" key="7">
    <source>
        <dbReference type="Proteomes" id="UP001497453"/>
    </source>
</evidence>
<feature type="compositionally biased region" description="Pro residues" evidence="5">
    <location>
        <begin position="92"/>
        <end position="102"/>
    </location>
</feature>
<keyword evidence="2" id="KW-0805">Transcription regulation</keyword>
<dbReference type="Pfam" id="PF12767">
    <property type="entry name" value="SAGA-Tad1"/>
    <property type="match status" value="1"/>
</dbReference>
<feature type="region of interest" description="Disordered" evidence="5">
    <location>
        <begin position="91"/>
        <end position="131"/>
    </location>
</feature>
<feature type="compositionally biased region" description="Polar residues" evidence="5">
    <location>
        <begin position="119"/>
        <end position="129"/>
    </location>
</feature>
<evidence type="ECO:0000313" key="6">
    <source>
        <dbReference type="EMBL" id="CAL1714738.1"/>
    </source>
</evidence>
<comment type="subcellular location">
    <subcellularLocation>
        <location evidence="1">Nucleus</location>
    </subcellularLocation>
</comment>
<dbReference type="EMBL" id="OZ037951">
    <property type="protein sequence ID" value="CAL1714738.1"/>
    <property type="molecule type" value="Genomic_DNA"/>
</dbReference>
<dbReference type="PANTHER" id="PTHR21277">
    <property type="entry name" value="TRANSCRIPTIONAL ADAPTER 1"/>
    <property type="match status" value="1"/>
</dbReference>
<evidence type="ECO:0000256" key="2">
    <source>
        <dbReference type="ARBA" id="ARBA00023015"/>
    </source>
</evidence>
<evidence type="ECO:0000256" key="1">
    <source>
        <dbReference type="ARBA" id="ARBA00004123"/>
    </source>
</evidence>
<dbReference type="InterPro" id="IPR024738">
    <property type="entry name" value="Hfi1/Tada1"/>
</dbReference>
<keyword evidence="4" id="KW-0539">Nucleus</keyword>
<sequence>MSLSPTATIKAQLTASLGPKAPTYWSVLKQYLSGSISRGEFDEQIKECLGKDNLHLSTCMSRYSDYVLTLVSVQLHNSLIVSLFDTSAHLAPPTPPPDAPHLPPRKRRRTLPYEDPDGHSTSLRSSRLKQWTVGVGRRERERVKGLESLSLTTERRPRKDKDEIAAERGVQLLPERNDPPGSRLPLQLAAVSRAPTSHHISDRINLICAQHNLGAPLKQVSSLMMLAFEAKLKQLITQALSLTSSSEAITSIRPSRQNAQYPLSTSSFDTLFTVSPAVLPNRSAAGTRLSLGDTDEYEEEIPLKDGEVKDPKWQLLALLAERSGVKEVLRTRR</sequence>
<evidence type="ECO:0000256" key="4">
    <source>
        <dbReference type="ARBA" id="ARBA00023242"/>
    </source>
</evidence>